<keyword evidence="7" id="KW-0966">Cell projection</keyword>
<keyword evidence="4 6" id="KW-1133">Transmembrane helix</keyword>
<reference evidence="7 8" key="1">
    <citation type="submission" date="2019-03" db="EMBL/GenBank/DDBJ databases">
        <title>Sequencing the genomes of 1000 actinobacteria strains.</title>
        <authorList>
            <person name="Klenk H.-P."/>
        </authorList>
    </citation>
    <scope>NUCLEOTIDE SEQUENCE [LARGE SCALE GENOMIC DNA]</scope>
    <source>
        <strain evidence="7 8">DSM 43805</strain>
    </source>
</reference>
<keyword evidence="8" id="KW-1185">Reference proteome</keyword>
<name>A0A4R6JYY5_9ACTN</name>
<dbReference type="GO" id="GO:0044781">
    <property type="term" value="P:bacterial-type flagellum organization"/>
    <property type="evidence" value="ECO:0007669"/>
    <property type="project" value="InterPro"/>
</dbReference>
<accession>A0A4R6JYY5</accession>
<evidence type="ECO:0000313" key="7">
    <source>
        <dbReference type="EMBL" id="TDO40015.1"/>
    </source>
</evidence>
<dbReference type="Proteomes" id="UP000294901">
    <property type="component" value="Unassembled WGS sequence"/>
</dbReference>
<dbReference type="EMBL" id="SNWR01000001">
    <property type="protein sequence ID" value="TDO40015.1"/>
    <property type="molecule type" value="Genomic_DNA"/>
</dbReference>
<dbReference type="GO" id="GO:0016020">
    <property type="term" value="C:membrane"/>
    <property type="evidence" value="ECO:0007669"/>
    <property type="project" value="InterPro"/>
</dbReference>
<dbReference type="InterPro" id="IPR022781">
    <property type="entry name" value="Flagellar_biosynth_FliO"/>
</dbReference>
<gene>
    <name evidence="7" type="ORF">C8E87_3722</name>
</gene>
<organism evidence="7 8">
    <name type="scientific">Paractinoplanes brasiliensis</name>
    <dbReference type="NCBI Taxonomy" id="52695"/>
    <lineage>
        <taxon>Bacteria</taxon>
        <taxon>Bacillati</taxon>
        <taxon>Actinomycetota</taxon>
        <taxon>Actinomycetes</taxon>
        <taxon>Micromonosporales</taxon>
        <taxon>Micromonosporaceae</taxon>
        <taxon>Paractinoplanes</taxon>
    </lineage>
</organism>
<keyword evidence="3 6" id="KW-0812">Transmembrane</keyword>
<protein>
    <submittedName>
        <fullName evidence="7">Flagellar protein FliO/FliZ</fullName>
    </submittedName>
</protein>
<proteinExistence type="predicted"/>
<keyword evidence="2" id="KW-1003">Cell membrane</keyword>
<dbReference type="AlphaFoldDB" id="A0A4R6JYY5"/>
<keyword evidence="5 6" id="KW-0472">Membrane</keyword>
<evidence type="ECO:0000256" key="6">
    <source>
        <dbReference type="SAM" id="Phobius"/>
    </source>
</evidence>
<evidence type="ECO:0000256" key="3">
    <source>
        <dbReference type="ARBA" id="ARBA00022692"/>
    </source>
</evidence>
<dbReference type="Pfam" id="PF04347">
    <property type="entry name" value="FliO"/>
    <property type="match status" value="1"/>
</dbReference>
<keyword evidence="7" id="KW-0969">Cilium</keyword>
<keyword evidence="7" id="KW-0282">Flagellum</keyword>
<evidence type="ECO:0000313" key="8">
    <source>
        <dbReference type="Proteomes" id="UP000294901"/>
    </source>
</evidence>
<dbReference type="OrthoDB" id="5191841at2"/>
<sequence>MLELVLRIGFTLLIIMGMMWGLARLVRRPLLGRGHGALMVLNRQQLSRGAAVAVVKVADRAMILGVTDQQVSLLGEAEIADFEHHHAEHRDHLQLDDELAAELAKGPVDLPGQHPAAPRHSRLEGSILSPRTWKTAVEFLRDRTSHR</sequence>
<comment type="caution">
    <text evidence="7">The sequence shown here is derived from an EMBL/GenBank/DDBJ whole genome shotgun (WGS) entry which is preliminary data.</text>
</comment>
<evidence type="ECO:0000256" key="2">
    <source>
        <dbReference type="ARBA" id="ARBA00022475"/>
    </source>
</evidence>
<evidence type="ECO:0000256" key="5">
    <source>
        <dbReference type="ARBA" id="ARBA00023136"/>
    </source>
</evidence>
<evidence type="ECO:0000256" key="1">
    <source>
        <dbReference type="ARBA" id="ARBA00004236"/>
    </source>
</evidence>
<dbReference type="RefSeq" id="WP_133874249.1">
    <property type="nucleotide sequence ID" value="NZ_BOMD01000001.1"/>
</dbReference>
<evidence type="ECO:0000256" key="4">
    <source>
        <dbReference type="ARBA" id="ARBA00022989"/>
    </source>
</evidence>
<feature type="transmembrane region" description="Helical" evidence="6">
    <location>
        <begin position="6"/>
        <end position="26"/>
    </location>
</feature>
<comment type="subcellular location">
    <subcellularLocation>
        <location evidence="1">Cell membrane</location>
    </subcellularLocation>
</comment>